<dbReference type="AlphaFoldDB" id="B0XF60"/>
<name>B0XF60_CULQU</name>
<sequence length="214" mass="24042">MSRRGHATLALRTSTEVPTTFPTTSPPRIILTPTTTTNQLTQHHTDAVPHLSHKAVLKNVTARYPNLQQFPAQYPYNAQPVQRINNYPNNGQQRMILPKPTGSGFFHKVKNINHMNRVNRNPELKNFKIEELRNINTNEVEAEAFPPEQTFVEPILYVEARLVLQTSSPSHARPRTPKSRVDSSRRLSPGGSSQRLSPGGLFSAAKSRRTLHSG</sequence>
<evidence type="ECO:0000313" key="3">
    <source>
        <dbReference type="EnsemblMetazoa" id="CPIJ018170-PA"/>
    </source>
</evidence>
<dbReference type="Proteomes" id="UP000002320">
    <property type="component" value="Unassembled WGS sequence"/>
</dbReference>
<protein>
    <submittedName>
        <fullName evidence="2 3">Uncharacterized protein</fullName>
    </submittedName>
</protein>
<reference evidence="3" key="2">
    <citation type="submission" date="2020-05" db="UniProtKB">
        <authorList>
            <consortium name="EnsemblMetazoa"/>
        </authorList>
    </citation>
    <scope>IDENTIFICATION</scope>
    <source>
        <strain evidence="3">JHB</strain>
    </source>
</reference>
<dbReference type="KEGG" id="cqu:CpipJ_CPIJ018170"/>
<keyword evidence="4" id="KW-1185">Reference proteome</keyword>
<dbReference type="EMBL" id="DS232899">
    <property type="protein sequence ID" value="EDS26473.1"/>
    <property type="molecule type" value="Genomic_DNA"/>
</dbReference>
<evidence type="ECO:0000313" key="2">
    <source>
        <dbReference type="EMBL" id="EDS26473.1"/>
    </source>
</evidence>
<dbReference type="EnsemblMetazoa" id="CPIJ018170-RA">
    <property type="protein sequence ID" value="CPIJ018170-PA"/>
    <property type="gene ID" value="CPIJ018170"/>
</dbReference>
<gene>
    <name evidence="3" type="primary">6051927</name>
    <name evidence="2" type="ORF">CpipJ_CPIJ018170</name>
</gene>
<evidence type="ECO:0000256" key="1">
    <source>
        <dbReference type="SAM" id="MobiDB-lite"/>
    </source>
</evidence>
<feature type="region of interest" description="Disordered" evidence="1">
    <location>
        <begin position="167"/>
        <end position="214"/>
    </location>
</feature>
<accession>B0XF60</accession>
<evidence type="ECO:0000313" key="4">
    <source>
        <dbReference type="Proteomes" id="UP000002320"/>
    </source>
</evidence>
<organism>
    <name type="scientific">Culex quinquefasciatus</name>
    <name type="common">Southern house mosquito</name>
    <name type="synonym">Culex pungens</name>
    <dbReference type="NCBI Taxonomy" id="7176"/>
    <lineage>
        <taxon>Eukaryota</taxon>
        <taxon>Metazoa</taxon>
        <taxon>Ecdysozoa</taxon>
        <taxon>Arthropoda</taxon>
        <taxon>Hexapoda</taxon>
        <taxon>Insecta</taxon>
        <taxon>Pterygota</taxon>
        <taxon>Neoptera</taxon>
        <taxon>Endopterygota</taxon>
        <taxon>Diptera</taxon>
        <taxon>Nematocera</taxon>
        <taxon>Culicoidea</taxon>
        <taxon>Culicidae</taxon>
        <taxon>Culicinae</taxon>
        <taxon>Culicini</taxon>
        <taxon>Culex</taxon>
        <taxon>Culex</taxon>
    </lineage>
</organism>
<dbReference type="VEuPathDB" id="VectorBase:CPIJ018170"/>
<reference evidence="2" key="1">
    <citation type="submission" date="2007-03" db="EMBL/GenBank/DDBJ databases">
        <title>Annotation of Culex pipiens quinquefasciatus.</title>
        <authorList>
            <consortium name="The Broad Institute Genome Sequencing Platform"/>
            <person name="Atkinson P.W."/>
            <person name="Hemingway J."/>
            <person name="Christensen B.M."/>
            <person name="Higgs S."/>
            <person name="Kodira C."/>
            <person name="Hannick L."/>
            <person name="Megy K."/>
            <person name="O'Leary S."/>
            <person name="Pearson M."/>
            <person name="Haas B.J."/>
            <person name="Mauceli E."/>
            <person name="Wortman J.R."/>
            <person name="Lee N.H."/>
            <person name="Guigo R."/>
            <person name="Stanke M."/>
            <person name="Alvarado L."/>
            <person name="Amedeo P."/>
            <person name="Antoine C.H."/>
            <person name="Arensburger P."/>
            <person name="Bidwell S.L."/>
            <person name="Crawford M."/>
            <person name="Camaro F."/>
            <person name="Devon K."/>
            <person name="Engels R."/>
            <person name="Hammond M."/>
            <person name="Howarth C."/>
            <person name="Koehrsen M."/>
            <person name="Lawson D."/>
            <person name="Montgomery P."/>
            <person name="Nene V."/>
            <person name="Nusbaum C."/>
            <person name="Puiu D."/>
            <person name="Romero-Severson J."/>
            <person name="Severson D.W."/>
            <person name="Shumway M."/>
            <person name="Sisk P."/>
            <person name="Stolte C."/>
            <person name="Zeng Q."/>
            <person name="Eisenstadt E."/>
            <person name="Fraser-Liggett C."/>
            <person name="Strausberg R."/>
            <person name="Galagan J."/>
            <person name="Birren B."/>
            <person name="Collins F.H."/>
        </authorList>
    </citation>
    <scope>NUCLEOTIDE SEQUENCE [LARGE SCALE GENOMIC DNA]</scope>
    <source>
        <strain evidence="2">JHB</strain>
    </source>
</reference>
<dbReference type="InParanoid" id="B0XF60"/>
<dbReference type="HOGENOM" id="CLU_1290089_0_0_1"/>
<proteinExistence type="predicted"/>